<dbReference type="Proteomes" id="UP001362999">
    <property type="component" value="Unassembled WGS sequence"/>
</dbReference>
<feature type="region of interest" description="Disordered" evidence="1">
    <location>
        <begin position="329"/>
        <end position="388"/>
    </location>
</feature>
<feature type="compositionally biased region" description="Low complexity" evidence="1">
    <location>
        <begin position="236"/>
        <end position="252"/>
    </location>
</feature>
<feature type="compositionally biased region" description="Low complexity" evidence="1">
    <location>
        <begin position="347"/>
        <end position="358"/>
    </location>
</feature>
<feature type="compositionally biased region" description="Polar residues" evidence="1">
    <location>
        <begin position="599"/>
        <end position="608"/>
    </location>
</feature>
<dbReference type="EMBL" id="JAWWNJ010000126">
    <property type="protein sequence ID" value="KAK6988082.1"/>
    <property type="molecule type" value="Genomic_DNA"/>
</dbReference>
<feature type="region of interest" description="Disordered" evidence="1">
    <location>
        <begin position="50"/>
        <end position="98"/>
    </location>
</feature>
<sequence length="1081" mass="119389">MRHVLPYSVSNPEHSPLDFDRIIIRNKPQVLVAQNPEVIRRLHAHLFGDERSQSHNPLVSKSAIQKRPPPPHPKSSPTLPTSNRLKMSSTSASPFPKLPAALRRGRSGHLFVYIPEPLGTPIRSKFPYSFAELLERSSQSHWSSEQVDFVYRGEMNQGEQDAYIDNMYIRANVPLEDTSHPFDGPLSPLPARWELGEVDLDLTTFVAVPSTGPAAGADAPAGDDSTSLAPHHDENPVVGPASPVSVSVNNAGTDTNTSNATAPASPPDSLFDTEDIDISHSSSDSDTDSLFSSDKGRGNPVTPSPSPSPPRYRRCLALEQLLSSPLSVRSDFSVESEDTPSPTTGTSLLEQLLPSPLSVRSDFSDGSDISIESEDTPSPTSTHASLSPEARLLSEVSAALLQLVSTPVRHPVVATMSPYSDTSMEEYDQLETSPPRAPTHSYPTLYDYNYSTPSVRSDGSGSMEYDQLDPSPPRTPPRTQHQPHYGLHQYNYSPYAHSDGSMEYDQLDPSPPRTPPHIYHGLQQYNYSTPSAHSDGSMEYDQLDPSPPHTPLHTRYGLHYDYSQNIITPSVVSDASMQFDQLASPPRTPPPTHHHALNHTVSTPSAGSDVSMEYDPRISTPPTPGLVYSADTSLEQDVLHSPPQSPLPLLSPFTLKSPKTRPSTPSPTRDFFANAEPVSPPGIFKRWRFGPRADSPTVEPRRLITYLKRDRERYGRHSEAESSQSGEAESSQSGDVATAGADTAGDDPLDVVESVRAGRRGRKLGAGKAPERVSLRLRRGRVDDLSKIGVNRLESFREYDHYYIVSGSRPRPLVDRDEIVVGLVAGGPLALARWWEMLMWHASSHSLRLYRCTNITFQGLDESFTRWGIWYGKEGPYQLPITGAGARELRFIMTSAVFKAISEYQNHLYRLYFPISYAYMADQMDTLLLNRNLSPPYVGSVFTNAELRYSDGASHEAVNDDAAVEGIEAITIFGSFDDLKGGHISFDKHKSVIQTPSGTTYLVPSASKSSRYAAIAKDEHRYQFRQFISAGVMRWVEKGGRTDRQFDESSSAAQREAWRESRLARGNTAMRFFSHIDDISS</sequence>
<name>A0AAV9ZNX2_9AGAR</name>
<dbReference type="AlphaFoldDB" id="A0AAV9ZNX2"/>
<proteinExistence type="predicted"/>
<organism evidence="2 3">
    <name type="scientific">Favolaschia claudopus</name>
    <dbReference type="NCBI Taxonomy" id="2862362"/>
    <lineage>
        <taxon>Eukaryota</taxon>
        <taxon>Fungi</taxon>
        <taxon>Dikarya</taxon>
        <taxon>Basidiomycota</taxon>
        <taxon>Agaricomycotina</taxon>
        <taxon>Agaricomycetes</taxon>
        <taxon>Agaricomycetidae</taxon>
        <taxon>Agaricales</taxon>
        <taxon>Marasmiineae</taxon>
        <taxon>Mycenaceae</taxon>
        <taxon>Favolaschia</taxon>
    </lineage>
</organism>
<feature type="compositionally biased region" description="Low complexity" evidence="1">
    <location>
        <begin position="211"/>
        <end position="227"/>
    </location>
</feature>
<feature type="compositionally biased region" description="Polar residues" evidence="1">
    <location>
        <begin position="253"/>
        <end position="262"/>
    </location>
</feature>
<evidence type="ECO:0000256" key="1">
    <source>
        <dbReference type="SAM" id="MobiDB-lite"/>
    </source>
</evidence>
<comment type="caution">
    <text evidence="2">The sequence shown here is derived from an EMBL/GenBank/DDBJ whole genome shotgun (WGS) entry which is preliminary data.</text>
</comment>
<feature type="compositionally biased region" description="Basic and acidic residues" evidence="1">
    <location>
        <begin position="709"/>
        <end position="720"/>
    </location>
</feature>
<accession>A0AAV9ZNX2</accession>
<evidence type="ECO:0000313" key="3">
    <source>
        <dbReference type="Proteomes" id="UP001362999"/>
    </source>
</evidence>
<protein>
    <submittedName>
        <fullName evidence="2">Uncharacterized protein</fullName>
    </submittedName>
</protein>
<reference evidence="2 3" key="1">
    <citation type="journal article" date="2024" name="J Genomics">
        <title>Draft genome sequencing and assembly of Favolaschia claudopus CIRM-BRFM 2984 isolated from oak limbs.</title>
        <authorList>
            <person name="Navarro D."/>
            <person name="Drula E."/>
            <person name="Chaduli D."/>
            <person name="Cazenave R."/>
            <person name="Ahrendt S."/>
            <person name="Wang J."/>
            <person name="Lipzen A."/>
            <person name="Daum C."/>
            <person name="Barry K."/>
            <person name="Grigoriev I.V."/>
            <person name="Favel A."/>
            <person name="Rosso M.N."/>
            <person name="Martin F."/>
        </authorList>
    </citation>
    <scope>NUCLEOTIDE SEQUENCE [LARGE SCALE GENOMIC DNA]</scope>
    <source>
        <strain evidence="2 3">CIRM-BRFM 2984</strain>
    </source>
</reference>
<feature type="region of interest" description="Disordered" evidence="1">
    <location>
        <begin position="709"/>
        <end position="765"/>
    </location>
</feature>
<feature type="compositionally biased region" description="Polar residues" evidence="1">
    <location>
        <begin position="376"/>
        <end position="385"/>
    </location>
</feature>
<feature type="compositionally biased region" description="Polar residues" evidence="1">
    <location>
        <begin position="54"/>
        <end position="63"/>
    </location>
</feature>
<keyword evidence="3" id="KW-1185">Reference proteome</keyword>
<feature type="compositionally biased region" description="Low complexity" evidence="1">
    <location>
        <begin position="721"/>
        <end position="743"/>
    </location>
</feature>
<feature type="region of interest" description="Disordered" evidence="1">
    <location>
        <begin position="211"/>
        <end position="312"/>
    </location>
</feature>
<feature type="region of interest" description="Disordered" evidence="1">
    <location>
        <begin position="423"/>
        <end position="555"/>
    </location>
</feature>
<feature type="compositionally biased region" description="Low complexity" evidence="1">
    <location>
        <begin position="279"/>
        <end position="293"/>
    </location>
</feature>
<gene>
    <name evidence="2" type="ORF">R3P38DRAFT_3229632</name>
</gene>
<feature type="compositionally biased region" description="Polar residues" evidence="1">
    <location>
        <begin position="523"/>
        <end position="534"/>
    </location>
</feature>
<evidence type="ECO:0000313" key="2">
    <source>
        <dbReference type="EMBL" id="KAK6988082.1"/>
    </source>
</evidence>
<feature type="compositionally biased region" description="Polar residues" evidence="1">
    <location>
        <begin position="83"/>
        <end position="93"/>
    </location>
</feature>
<feature type="compositionally biased region" description="Polar residues" evidence="1">
    <location>
        <begin position="449"/>
        <end position="460"/>
    </location>
</feature>
<feature type="compositionally biased region" description="Low complexity" evidence="1">
    <location>
        <begin position="639"/>
        <end position="669"/>
    </location>
</feature>
<feature type="region of interest" description="Disordered" evidence="1">
    <location>
        <begin position="581"/>
        <end position="677"/>
    </location>
</feature>